<dbReference type="Proteomes" id="UP001500459">
    <property type="component" value="Unassembled WGS sequence"/>
</dbReference>
<sequence length="333" mass="37311">MGYTFAGSFKIEQMKKIYVQLLLVIVFSFGIENIQAQQDAQYTQYMFNTISINPGYAGSRGVMSITGLHRSQWVGLDGAPRTQTLTLNTPIGDNNKVGLGLSIIHDEIGPTDETYFDIDFSYTIPISVQGKLSFGLKAGGHLLNVDFQKLSQFETGDVVFESGNIDNKFSPNVGVGVYYHSDKFYLGLSAPNLLETNHFDESATVDSDNSSTFIAEERINYYLITGYVFDLSDSVKFKPAVLSKLVFGAPLQVDVSANFLLYDRLRLGAAYRWSAAFSGMVGFQVSDSLMMGFAYDRETTELGNTQFNDGSYEVMLRFELFRKYNRMLTPRFF</sequence>
<gene>
    <name evidence="1" type="ORF">GCM10022393_38450</name>
</gene>
<evidence type="ECO:0000313" key="1">
    <source>
        <dbReference type="EMBL" id="GAA3520524.1"/>
    </source>
</evidence>
<dbReference type="InterPro" id="IPR019861">
    <property type="entry name" value="PorP/SprF_Bacteroidetes"/>
</dbReference>
<evidence type="ECO:0000313" key="2">
    <source>
        <dbReference type="Proteomes" id="UP001500459"/>
    </source>
</evidence>
<proteinExistence type="predicted"/>
<organism evidence="1 2">
    <name type="scientific">Aquimarina addita</name>
    <dbReference type="NCBI Taxonomy" id="870485"/>
    <lineage>
        <taxon>Bacteria</taxon>
        <taxon>Pseudomonadati</taxon>
        <taxon>Bacteroidota</taxon>
        <taxon>Flavobacteriia</taxon>
        <taxon>Flavobacteriales</taxon>
        <taxon>Flavobacteriaceae</taxon>
        <taxon>Aquimarina</taxon>
    </lineage>
</organism>
<keyword evidence="2" id="KW-1185">Reference proteome</keyword>
<name>A0ABP6UVN1_9FLAO</name>
<comment type="caution">
    <text evidence="1">The sequence shown here is derived from an EMBL/GenBank/DDBJ whole genome shotgun (WGS) entry which is preliminary data.</text>
</comment>
<accession>A0ABP6UVN1</accession>
<dbReference type="Pfam" id="PF11751">
    <property type="entry name" value="PorP_SprF"/>
    <property type="match status" value="1"/>
</dbReference>
<protein>
    <submittedName>
        <fullName evidence="1">Type IX secretion system membrane protein PorP/SprF</fullName>
    </submittedName>
</protein>
<dbReference type="NCBIfam" id="TIGR03519">
    <property type="entry name" value="T9SS_PorP_fam"/>
    <property type="match status" value="1"/>
</dbReference>
<dbReference type="EMBL" id="BAABCW010000023">
    <property type="protein sequence ID" value="GAA3520524.1"/>
    <property type="molecule type" value="Genomic_DNA"/>
</dbReference>
<reference evidence="2" key="1">
    <citation type="journal article" date="2019" name="Int. J. Syst. Evol. Microbiol.">
        <title>The Global Catalogue of Microorganisms (GCM) 10K type strain sequencing project: providing services to taxonomists for standard genome sequencing and annotation.</title>
        <authorList>
            <consortium name="The Broad Institute Genomics Platform"/>
            <consortium name="The Broad Institute Genome Sequencing Center for Infectious Disease"/>
            <person name="Wu L."/>
            <person name="Ma J."/>
        </authorList>
    </citation>
    <scope>NUCLEOTIDE SEQUENCE [LARGE SCALE GENOMIC DNA]</scope>
    <source>
        <strain evidence="2">JCM 17106</strain>
    </source>
</reference>